<feature type="region of interest" description="Disordered" evidence="1">
    <location>
        <begin position="1"/>
        <end position="24"/>
    </location>
</feature>
<accession>A0A4Y2LCX0</accession>
<gene>
    <name evidence="2" type="ORF">AVEN_76461_1</name>
</gene>
<organism evidence="2 3">
    <name type="scientific">Araneus ventricosus</name>
    <name type="common">Orbweaver spider</name>
    <name type="synonym">Epeira ventricosa</name>
    <dbReference type="NCBI Taxonomy" id="182803"/>
    <lineage>
        <taxon>Eukaryota</taxon>
        <taxon>Metazoa</taxon>
        <taxon>Ecdysozoa</taxon>
        <taxon>Arthropoda</taxon>
        <taxon>Chelicerata</taxon>
        <taxon>Arachnida</taxon>
        <taxon>Araneae</taxon>
        <taxon>Araneomorphae</taxon>
        <taxon>Entelegynae</taxon>
        <taxon>Araneoidea</taxon>
        <taxon>Araneidae</taxon>
        <taxon>Araneus</taxon>
    </lineage>
</organism>
<feature type="compositionally biased region" description="Basic and acidic residues" evidence="1">
    <location>
        <begin position="14"/>
        <end position="24"/>
    </location>
</feature>
<dbReference type="AlphaFoldDB" id="A0A4Y2LCX0"/>
<evidence type="ECO:0000313" key="3">
    <source>
        <dbReference type="Proteomes" id="UP000499080"/>
    </source>
</evidence>
<dbReference type="Proteomes" id="UP000499080">
    <property type="component" value="Unassembled WGS sequence"/>
</dbReference>
<keyword evidence="3" id="KW-1185">Reference proteome</keyword>
<protein>
    <submittedName>
        <fullName evidence="2">Uncharacterized protein</fullName>
    </submittedName>
</protein>
<comment type="caution">
    <text evidence="2">The sequence shown here is derived from an EMBL/GenBank/DDBJ whole genome shotgun (WGS) entry which is preliminary data.</text>
</comment>
<sequence>MCRPPSRRAPGSKPDSREDASRIG</sequence>
<dbReference type="EMBL" id="BGPR01005577">
    <property type="protein sequence ID" value="GBN11456.1"/>
    <property type="molecule type" value="Genomic_DNA"/>
</dbReference>
<feature type="non-terminal residue" evidence="2">
    <location>
        <position position="24"/>
    </location>
</feature>
<evidence type="ECO:0000256" key="1">
    <source>
        <dbReference type="SAM" id="MobiDB-lite"/>
    </source>
</evidence>
<evidence type="ECO:0000313" key="2">
    <source>
        <dbReference type="EMBL" id="GBN11456.1"/>
    </source>
</evidence>
<name>A0A4Y2LCX0_ARAVE</name>
<proteinExistence type="predicted"/>
<reference evidence="2 3" key="1">
    <citation type="journal article" date="2019" name="Sci. Rep.">
        <title>Orb-weaving spider Araneus ventricosus genome elucidates the spidroin gene catalogue.</title>
        <authorList>
            <person name="Kono N."/>
            <person name="Nakamura H."/>
            <person name="Ohtoshi R."/>
            <person name="Moran D.A.P."/>
            <person name="Shinohara A."/>
            <person name="Yoshida Y."/>
            <person name="Fujiwara M."/>
            <person name="Mori M."/>
            <person name="Tomita M."/>
            <person name="Arakawa K."/>
        </authorList>
    </citation>
    <scope>NUCLEOTIDE SEQUENCE [LARGE SCALE GENOMIC DNA]</scope>
</reference>